<evidence type="ECO:0000313" key="3">
    <source>
        <dbReference type="EMBL" id="MBA4669255.1"/>
    </source>
</evidence>
<dbReference type="AlphaFoldDB" id="A0A7C9AMB8"/>
<dbReference type="GO" id="GO:0004197">
    <property type="term" value="F:cysteine-type endopeptidase activity"/>
    <property type="evidence" value="ECO:0007669"/>
    <property type="project" value="InterPro"/>
</dbReference>
<dbReference type="PANTHER" id="PTHR48104">
    <property type="entry name" value="METACASPASE-4"/>
    <property type="match status" value="1"/>
</dbReference>
<comment type="similarity">
    <text evidence="1">Belongs to the peptidase C14B family.</text>
</comment>
<organism evidence="3">
    <name type="scientific">Opuntia streptacantha</name>
    <name type="common">Prickly pear cactus</name>
    <name type="synonym">Opuntia cardona</name>
    <dbReference type="NCBI Taxonomy" id="393608"/>
    <lineage>
        <taxon>Eukaryota</taxon>
        <taxon>Viridiplantae</taxon>
        <taxon>Streptophyta</taxon>
        <taxon>Embryophyta</taxon>
        <taxon>Tracheophyta</taxon>
        <taxon>Spermatophyta</taxon>
        <taxon>Magnoliopsida</taxon>
        <taxon>eudicotyledons</taxon>
        <taxon>Gunneridae</taxon>
        <taxon>Pentapetalae</taxon>
        <taxon>Caryophyllales</taxon>
        <taxon>Cactineae</taxon>
        <taxon>Cactaceae</taxon>
        <taxon>Opuntioideae</taxon>
        <taxon>Opuntia</taxon>
    </lineage>
</organism>
<feature type="domain" description="Peptidase C14 caspase" evidence="2">
    <location>
        <begin position="1"/>
        <end position="237"/>
    </location>
</feature>
<evidence type="ECO:0000259" key="2">
    <source>
        <dbReference type="Pfam" id="PF00656"/>
    </source>
</evidence>
<dbReference type="InterPro" id="IPR011600">
    <property type="entry name" value="Pept_C14_caspase"/>
</dbReference>
<reference evidence="3" key="2">
    <citation type="submission" date="2020-07" db="EMBL/GenBank/DDBJ databases">
        <authorList>
            <person name="Vera ALvarez R."/>
            <person name="Arias-Moreno D.M."/>
            <person name="Jimenez-Jacinto V."/>
            <person name="Jimenez-Bremont J.F."/>
            <person name="Swaminathan K."/>
            <person name="Moose S.P."/>
            <person name="Guerrero-Gonzalez M.L."/>
            <person name="Marino-Ramirez L."/>
            <person name="Landsman D."/>
            <person name="Rodriguez-Kessler M."/>
            <person name="Delgado-Sanchez P."/>
        </authorList>
    </citation>
    <scope>NUCLEOTIDE SEQUENCE</scope>
    <source>
        <tissue evidence="3">Cladode</tissue>
    </source>
</reference>
<evidence type="ECO:0000256" key="1">
    <source>
        <dbReference type="ARBA" id="ARBA00009005"/>
    </source>
</evidence>
<dbReference type="EMBL" id="GISG01242876">
    <property type="protein sequence ID" value="MBA4669255.1"/>
    <property type="molecule type" value="Transcribed_RNA"/>
</dbReference>
<accession>A0A7C9AMB8</accession>
<reference evidence="3" key="1">
    <citation type="journal article" date="2013" name="J. Plant Res.">
        <title>Effect of fungi and light on seed germination of three Opuntia species from semiarid lands of central Mexico.</title>
        <authorList>
            <person name="Delgado-Sanchez P."/>
            <person name="Jimenez-Bremont J.F."/>
            <person name="Guerrero-Gonzalez Mde L."/>
            <person name="Flores J."/>
        </authorList>
    </citation>
    <scope>NUCLEOTIDE SEQUENCE</scope>
    <source>
        <tissue evidence="3">Cladode</tissue>
    </source>
</reference>
<dbReference type="PANTHER" id="PTHR48104:SF2">
    <property type="entry name" value="METACASPASE-1-LIKE ISOFORM X1"/>
    <property type="match status" value="1"/>
</dbReference>
<dbReference type="Pfam" id="PF00656">
    <property type="entry name" value="Peptidase_C14"/>
    <property type="match status" value="1"/>
</dbReference>
<dbReference type="InterPro" id="IPR050452">
    <property type="entry name" value="Metacaspase"/>
</dbReference>
<dbReference type="GO" id="GO:0006508">
    <property type="term" value="P:proteolysis"/>
    <property type="evidence" value="ECO:0007669"/>
    <property type="project" value="InterPro"/>
</dbReference>
<protein>
    <recommendedName>
        <fullName evidence="2">Peptidase C14 caspase domain-containing protein</fullName>
    </recommendedName>
</protein>
<dbReference type="GO" id="GO:0005737">
    <property type="term" value="C:cytoplasm"/>
    <property type="evidence" value="ECO:0007669"/>
    <property type="project" value="TreeGrafter"/>
</dbReference>
<proteinExistence type="inferred from homology"/>
<name>A0A7C9AMB8_OPUST</name>
<dbReference type="Gene3D" id="3.40.50.12660">
    <property type="match status" value="1"/>
</dbReference>
<sequence>MKDLLMNQYHFPANAIRVLTEENDPHRVPTKENMEEGFRWLVKGCKPGDSLVFYFSGHGLRQPDFDDDEVDGFDETLCPVDFKTKGLILDNDINAMIVSPLTKGVTLHAIIDACYSGTILDLEYLYNLKERRWLDNRPPSGAKKCTNGGRAICFSACRDDQMATDTNAFSKKGMSGVMTHCFIQAVLRKPRLTYFELLGSVQENIMKTFESRCLSSKFMDKLLHRKLSQEPQLSSSDPFNAENTEFIL</sequence>